<evidence type="ECO:0000256" key="5">
    <source>
        <dbReference type="ARBA" id="ARBA00023004"/>
    </source>
</evidence>
<dbReference type="Pfam" id="PF13640">
    <property type="entry name" value="2OG-FeII_Oxy_3"/>
    <property type="match status" value="1"/>
</dbReference>
<dbReference type="GO" id="GO:0005783">
    <property type="term" value="C:endoplasmic reticulum"/>
    <property type="evidence" value="ECO:0007669"/>
    <property type="project" value="TreeGrafter"/>
</dbReference>
<keyword evidence="2" id="KW-0479">Metal-binding</keyword>
<accession>A0AAD7XPD2</accession>
<keyword evidence="4" id="KW-0560">Oxidoreductase</keyword>
<dbReference type="GO" id="GO:0031418">
    <property type="term" value="F:L-ascorbic acid binding"/>
    <property type="evidence" value="ECO:0007669"/>
    <property type="project" value="InterPro"/>
</dbReference>
<dbReference type="AlphaFoldDB" id="A0AAD7XPD2"/>
<dbReference type="InterPro" id="IPR006620">
    <property type="entry name" value="Pro_4_hyd_alph"/>
</dbReference>
<keyword evidence="5" id="KW-0408">Iron</keyword>
<name>A0AAD7XPD2_9STRA</name>
<dbReference type="EMBL" id="JAQMWT010000166">
    <property type="protein sequence ID" value="KAJ8608561.1"/>
    <property type="molecule type" value="Genomic_DNA"/>
</dbReference>
<gene>
    <name evidence="7" type="ORF">CTAYLR_005961</name>
</gene>
<dbReference type="GO" id="GO:0005506">
    <property type="term" value="F:iron ion binding"/>
    <property type="evidence" value="ECO:0007669"/>
    <property type="project" value="InterPro"/>
</dbReference>
<evidence type="ECO:0000313" key="8">
    <source>
        <dbReference type="Proteomes" id="UP001230188"/>
    </source>
</evidence>
<evidence type="ECO:0000256" key="4">
    <source>
        <dbReference type="ARBA" id="ARBA00023002"/>
    </source>
</evidence>
<evidence type="ECO:0000256" key="3">
    <source>
        <dbReference type="ARBA" id="ARBA00022964"/>
    </source>
</evidence>
<comment type="caution">
    <text evidence="7">The sequence shown here is derived from an EMBL/GenBank/DDBJ whole genome shotgun (WGS) entry which is preliminary data.</text>
</comment>
<reference evidence="7" key="1">
    <citation type="submission" date="2023-01" db="EMBL/GenBank/DDBJ databases">
        <title>Metagenome sequencing of chrysophaentin producing Chrysophaeum taylorii.</title>
        <authorList>
            <person name="Davison J."/>
            <person name="Bewley C."/>
        </authorList>
    </citation>
    <scope>NUCLEOTIDE SEQUENCE</scope>
    <source>
        <strain evidence="7">NIES-1699</strain>
    </source>
</reference>
<keyword evidence="3" id="KW-0223">Dioxygenase</keyword>
<protein>
    <recommendedName>
        <fullName evidence="6">Fe2OG dioxygenase domain-containing protein</fullName>
    </recommendedName>
</protein>
<keyword evidence="8" id="KW-1185">Reference proteome</keyword>
<sequence length="445" mass="49939">MVWWLALLFGVARAEEQTCRAERCGRRVLRVFENGASEMKAEIEMSEAACQSRAAVDAAVSIAACENGAACEARDEFGRPATQCEERLYAVPRDRRFVFPTEYVGFERRLPSNATLRTLATSPRLFEIEGFLSQADALQLIEDALAIDDDEHRLMRSSTGPKGYNPSSVRTSENAWVKDTKTAMKLKRRAFEVLGYDRFDDQMADGLQVLRYNTSNAYVAHQDYLSTPRGVEKEAMDPSKGGANRLATVFLYLADVDEGGQTVFPLASRPRRPDLEALDATVEDVDLRDAVTPERSWQRSMVDDCYTKLAVRPKLARAILYYSQHPDGTLDLRAKHGGCPVLRGTKWAANLWVWNKPMPFGSSRFPSDKTSITAEFTYLGTRTDLSIYWEDRSKMGDITPTQPVRLNTYDGHRFTAKTSSGRPIASFQVSLSQTSYRFDDAGPLL</sequence>
<evidence type="ECO:0000313" key="7">
    <source>
        <dbReference type="EMBL" id="KAJ8608561.1"/>
    </source>
</evidence>
<feature type="domain" description="Fe2OG dioxygenase" evidence="6">
    <location>
        <begin position="203"/>
        <end position="355"/>
    </location>
</feature>
<evidence type="ECO:0000256" key="1">
    <source>
        <dbReference type="ARBA" id="ARBA00001961"/>
    </source>
</evidence>
<evidence type="ECO:0000256" key="2">
    <source>
        <dbReference type="ARBA" id="ARBA00022723"/>
    </source>
</evidence>
<dbReference type="SMART" id="SM00702">
    <property type="entry name" value="P4Hc"/>
    <property type="match status" value="1"/>
</dbReference>
<evidence type="ECO:0000259" key="6">
    <source>
        <dbReference type="PROSITE" id="PS51471"/>
    </source>
</evidence>
<comment type="cofactor">
    <cofactor evidence="1">
        <name>L-ascorbate</name>
        <dbReference type="ChEBI" id="CHEBI:38290"/>
    </cofactor>
</comment>
<dbReference type="InterPro" id="IPR044862">
    <property type="entry name" value="Pro_4_hyd_alph_FE2OG_OXY"/>
</dbReference>
<dbReference type="InterPro" id="IPR045054">
    <property type="entry name" value="P4HA-like"/>
</dbReference>
<dbReference type="Gene3D" id="2.60.120.620">
    <property type="entry name" value="q2cbj1_9rhob like domain"/>
    <property type="match status" value="1"/>
</dbReference>
<organism evidence="7 8">
    <name type="scientific">Chrysophaeum taylorii</name>
    <dbReference type="NCBI Taxonomy" id="2483200"/>
    <lineage>
        <taxon>Eukaryota</taxon>
        <taxon>Sar</taxon>
        <taxon>Stramenopiles</taxon>
        <taxon>Ochrophyta</taxon>
        <taxon>Pelagophyceae</taxon>
        <taxon>Pelagomonadales</taxon>
        <taxon>Pelagomonadaceae</taxon>
        <taxon>Chrysophaeum</taxon>
    </lineage>
</organism>
<dbReference type="GO" id="GO:0004656">
    <property type="term" value="F:procollagen-proline 4-dioxygenase activity"/>
    <property type="evidence" value="ECO:0007669"/>
    <property type="project" value="TreeGrafter"/>
</dbReference>
<dbReference type="InterPro" id="IPR005123">
    <property type="entry name" value="Oxoglu/Fe-dep_dioxygenase_dom"/>
</dbReference>
<dbReference type="PANTHER" id="PTHR10869:SF226">
    <property type="entry name" value="PROLYL 4-HYDROXYLASE ALPHA SUBUNIT DOMAIN-CONTAINING PROTEIN"/>
    <property type="match status" value="1"/>
</dbReference>
<dbReference type="PROSITE" id="PS51471">
    <property type="entry name" value="FE2OG_OXY"/>
    <property type="match status" value="1"/>
</dbReference>
<dbReference type="Proteomes" id="UP001230188">
    <property type="component" value="Unassembled WGS sequence"/>
</dbReference>
<dbReference type="PANTHER" id="PTHR10869">
    <property type="entry name" value="PROLYL 4-HYDROXYLASE ALPHA SUBUNIT"/>
    <property type="match status" value="1"/>
</dbReference>
<proteinExistence type="predicted"/>